<dbReference type="EMBL" id="PJQY01000236">
    <property type="protein sequence ID" value="PQQ15182.1"/>
    <property type="molecule type" value="Genomic_DNA"/>
</dbReference>
<keyword evidence="2" id="KW-0808">Transferase</keyword>
<keyword evidence="3" id="KW-1185">Reference proteome</keyword>
<keyword evidence="1" id="KW-0472">Membrane</keyword>
<accession>A0A314Z1S6</accession>
<protein>
    <submittedName>
        <fullName evidence="2">Putative beta-1 4-xylosyltransferase IRX14H</fullName>
    </submittedName>
</protein>
<gene>
    <name evidence="2" type="ORF">Pyn_15858</name>
</gene>
<sequence>MGRLFQGERERDEALDVAAELPQQTEQQLQRISAVGFVVGRRVIKSPATVFWLVLHGLCCLISLVLGFRFSRLVFFFLFSTSSSNLYPVPFRSASELAGTLDLPANPITNLEFTLNRNTTTRELQ</sequence>
<evidence type="ECO:0000256" key="1">
    <source>
        <dbReference type="SAM" id="Phobius"/>
    </source>
</evidence>
<comment type="caution">
    <text evidence="2">The sequence shown here is derived from an EMBL/GenBank/DDBJ whole genome shotgun (WGS) entry which is preliminary data.</text>
</comment>
<reference evidence="2 3" key="1">
    <citation type="submission" date="2018-02" db="EMBL/GenBank/DDBJ databases">
        <title>Draft genome of wild Prunus yedoensis var. nudiflora.</title>
        <authorList>
            <person name="Baek S."/>
            <person name="Kim J.-H."/>
            <person name="Choi K."/>
            <person name="Kim G.-B."/>
            <person name="Cho A."/>
            <person name="Jang H."/>
            <person name="Shin C.-H."/>
            <person name="Yu H.-J."/>
            <person name="Mun J.-H."/>
        </authorList>
    </citation>
    <scope>NUCLEOTIDE SEQUENCE [LARGE SCALE GENOMIC DNA]</scope>
    <source>
        <strain evidence="3">cv. Jeju island</strain>
        <tissue evidence="2">Leaf</tissue>
    </source>
</reference>
<keyword evidence="1" id="KW-0812">Transmembrane</keyword>
<dbReference type="AlphaFoldDB" id="A0A314Z1S6"/>
<name>A0A314Z1S6_PRUYE</name>
<feature type="transmembrane region" description="Helical" evidence="1">
    <location>
        <begin position="50"/>
        <end position="79"/>
    </location>
</feature>
<proteinExistence type="predicted"/>
<organism evidence="2 3">
    <name type="scientific">Prunus yedoensis var. nudiflora</name>
    <dbReference type="NCBI Taxonomy" id="2094558"/>
    <lineage>
        <taxon>Eukaryota</taxon>
        <taxon>Viridiplantae</taxon>
        <taxon>Streptophyta</taxon>
        <taxon>Embryophyta</taxon>
        <taxon>Tracheophyta</taxon>
        <taxon>Spermatophyta</taxon>
        <taxon>Magnoliopsida</taxon>
        <taxon>eudicotyledons</taxon>
        <taxon>Gunneridae</taxon>
        <taxon>Pentapetalae</taxon>
        <taxon>rosids</taxon>
        <taxon>fabids</taxon>
        <taxon>Rosales</taxon>
        <taxon>Rosaceae</taxon>
        <taxon>Amygdaloideae</taxon>
        <taxon>Amygdaleae</taxon>
        <taxon>Prunus</taxon>
    </lineage>
</organism>
<dbReference type="Proteomes" id="UP000250321">
    <property type="component" value="Unassembled WGS sequence"/>
</dbReference>
<keyword evidence="1" id="KW-1133">Transmembrane helix</keyword>
<evidence type="ECO:0000313" key="3">
    <source>
        <dbReference type="Proteomes" id="UP000250321"/>
    </source>
</evidence>
<dbReference type="GO" id="GO:0016740">
    <property type="term" value="F:transferase activity"/>
    <property type="evidence" value="ECO:0007669"/>
    <property type="project" value="UniProtKB-KW"/>
</dbReference>
<dbReference type="STRING" id="2094558.A0A314Z1S6"/>
<evidence type="ECO:0000313" key="2">
    <source>
        <dbReference type="EMBL" id="PQQ15182.1"/>
    </source>
</evidence>